<keyword evidence="2" id="KW-0560">Oxidoreductase</keyword>
<evidence type="ECO:0000313" key="5">
    <source>
        <dbReference type="Proteomes" id="UP000679179"/>
    </source>
</evidence>
<accession>A0A919RY40</accession>
<sequence>MTSFGGKVVVVTGASKGIGRAIAQYLGESGASVVVNYNKDEAGANSTVKNIKECGGYAVAVQGDVSKYSEAKMLVDKTIEIFGKVDILINNAGISYVGLFMDMTEEELQKITDINLKGIMFTTHAALPHFIKVKKGHIVNISSVWGNVGASCEVAYSATKGGVNSFTKALAKELAPSNIRVNAVSPGVINTSMNKWLTDEEKLSLEEDIPMGRFGEVNEIAKTIAFLCSDESSYITGQIITVDGGML</sequence>
<dbReference type="PROSITE" id="PS00061">
    <property type="entry name" value="ADH_SHORT"/>
    <property type="match status" value="1"/>
</dbReference>
<dbReference type="GO" id="GO:0016491">
    <property type="term" value="F:oxidoreductase activity"/>
    <property type="evidence" value="ECO:0007669"/>
    <property type="project" value="UniProtKB-KW"/>
</dbReference>
<proteinExistence type="inferred from homology"/>
<reference evidence="4" key="1">
    <citation type="submission" date="2021-03" db="EMBL/GenBank/DDBJ databases">
        <title>Taxonomic study of Clostridium polyendosporum from meadow-gley soil under rice.</title>
        <authorList>
            <person name="Kobayashi H."/>
            <person name="Tanizawa Y."/>
            <person name="Yagura M."/>
        </authorList>
    </citation>
    <scope>NUCLEOTIDE SEQUENCE</scope>
    <source>
        <strain evidence="4">JCM 30710</strain>
    </source>
</reference>
<dbReference type="InterPro" id="IPR020904">
    <property type="entry name" value="Sc_DH/Rdtase_CS"/>
</dbReference>
<dbReference type="InterPro" id="IPR036291">
    <property type="entry name" value="NAD(P)-bd_dom_sf"/>
</dbReference>
<keyword evidence="5" id="KW-1185">Reference proteome</keyword>
<comment type="caution">
    <text evidence="4">The sequence shown here is derived from an EMBL/GenBank/DDBJ whole genome shotgun (WGS) entry which is preliminary data.</text>
</comment>
<evidence type="ECO:0000256" key="2">
    <source>
        <dbReference type="ARBA" id="ARBA00023002"/>
    </source>
</evidence>
<evidence type="ECO:0000256" key="3">
    <source>
        <dbReference type="ARBA" id="ARBA00023221"/>
    </source>
</evidence>
<dbReference type="FunFam" id="3.40.50.720:FF:000084">
    <property type="entry name" value="Short-chain dehydrogenase reductase"/>
    <property type="match status" value="1"/>
</dbReference>
<comment type="similarity">
    <text evidence="1">Belongs to the short-chain dehydrogenases/reductases (SDR) family.</text>
</comment>
<dbReference type="PANTHER" id="PTHR42879">
    <property type="entry name" value="3-OXOACYL-(ACYL-CARRIER-PROTEIN) REDUCTASE"/>
    <property type="match status" value="1"/>
</dbReference>
<evidence type="ECO:0000256" key="1">
    <source>
        <dbReference type="ARBA" id="ARBA00006484"/>
    </source>
</evidence>
<dbReference type="RefSeq" id="WP_212903379.1">
    <property type="nucleotide sequence ID" value="NZ_BOPZ01000008.1"/>
</dbReference>
<dbReference type="SUPFAM" id="SSF51735">
    <property type="entry name" value="NAD(P)-binding Rossmann-fold domains"/>
    <property type="match status" value="1"/>
</dbReference>
<dbReference type="Pfam" id="PF13561">
    <property type="entry name" value="adh_short_C2"/>
    <property type="match status" value="1"/>
</dbReference>
<dbReference type="PRINTS" id="PR00080">
    <property type="entry name" value="SDRFAMILY"/>
</dbReference>
<keyword evidence="3" id="KW-0753">Steroid metabolism</keyword>
<dbReference type="InterPro" id="IPR050259">
    <property type="entry name" value="SDR"/>
</dbReference>
<dbReference type="NCBIfam" id="NF047420">
    <property type="entry name" value="EF_P_mod_YmfI"/>
    <property type="match status" value="1"/>
</dbReference>
<dbReference type="EMBL" id="BOPZ01000008">
    <property type="protein sequence ID" value="GIM28655.1"/>
    <property type="molecule type" value="Genomic_DNA"/>
</dbReference>
<dbReference type="InterPro" id="IPR002347">
    <property type="entry name" value="SDR_fam"/>
</dbReference>
<gene>
    <name evidence="4" type="primary">fabG_2</name>
    <name evidence="4" type="ORF">CPJCM30710_13210</name>
</gene>
<organism evidence="4 5">
    <name type="scientific">Clostridium polyendosporum</name>
    <dbReference type="NCBI Taxonomy" id="69208"/>
    <lineage>
        <taxon>Bacteria</taxon>
        <taxon>Bacillati</taxon>
        <taxon>Bacillota</taxon>
        <taxon>Clostridia</taxon>
        <taxon>Eubacteriales</taxon>
        <taxon>Clostridiaceae</taxon>
        <taxon>Clostridium</taxon>
    </lineage>
</organism>
<name>A0A919RY40_9CLOT</name>
<dbReference type="NCBIfam" id="NF009466">
    <property type="entry name" value="PRK12826.1-2"/>
    <property type="match status" value="1"/>
</dbReference>
<dbReference type="PRINTS" id="PR00081">
    <property type="entry name" value="GDHRDH"/>
</dbReference>
<dbReference type="GO" id="GO:0008206">
    <property type="term" value="P:bile acid metabolic process"/>
    <property type="evidence" value="ECO:0007669"/>
    <property type="project" value="UniProtKB-ARBA"/>
</dbReference>
<protein>
    <submittedName>
        <fullName evidence="4">3-ketoacyl-ACP reductase</fullName>
    </submittedName>
</protein>
<dbReference type="Gene3D" id="3.40.50.720">
    <property type="entry name" value="NAD(P)-binding Rossmann-like Domain"/>
    <property type="match status" value="1"/>
</dbReference>
<keyword evidence="3" id="KW-0443">Lipid metabolism</keyword>
<dbReference type="AlphaFoldDB" id="A0A919RY40"/>
<dbReference type="NCBIfam" id="NF005559">
    <property type="entry name" value="PRK07231.1"/>
    <property type="match status" value="1"/>
</dbReference>
<dbReference type="Proteomes" id="UP000679179">
    <property type="component" value="Unassembled WGS sequence"/>
</dbReference>
<dbReference type="PANTHER" id="PTHR42879:SF2">
    <property type="entry name" value="3-OXOACYL-[ACYL-CARRIER-PROTEIN] REDUCTASE FABG"/>
    <property type="match status" value="1"/>
</dbReference>
<evidence type="ECO:0000313" key="4">
    <source>
        <dbReference type="EMBL" id="GIM28655.1"/>
    </source>
</evidence>